<dbReference type="SUPFAM" id="SSF48264">
    <property type="entry name" value="Cytochrome P450"/>
    <property type="match status" value="1"/>
</dbReference>
<dbReference type="InterPro" id="IPR001128">
    <property type="entry name" value="Cyt_P450"/>
</dbReference>
<dbReference type="InterPro" id="IPR050121">
    <property type="entry name" value="Cytochrome_P450_monoxygenase"/>
</dbReference>
<dbReference type="Proteomes" id="UP000696573">
    <property type="component" value="Unassembled WGS sequence"/>
</dbReference>
<organism evidence="6 7">
    <name type="scientific">Clonostachys rhizophaga</name>
    <dbReference type="NCBI Taxonomy" id="160324"/>
    <lineage>
        <taxon>Eukaryota</taxon>
        <taxon>Fungi</taxon>
        <taxon>Dikarya</taxon>
        <taxon>Ascomycota</taxon>
        <taxon>Pezizomycotina</taxon>
        <taxon>Sordariomycetes</taxon>
        <taxon>Hypocreomycetidae</taxon>
        <taxon>Hypocreales</taxon>
        <taxon>Bionectriaceae</taxon>
        <taxon>Clonostachys</taxon>
    </lineage>
</organism>
<dbReference type="GO" id="GO:0020037">
    <property type="term" value="F:heme binding"/>
    <property type="evidence" value="ECO:0007669"/>
    <property type="project" value="InterPro"/>
</dbReference>
<keyword evidence="5" id="KW-0408">Iron</keyword>
<comment type="caution">
    <text evidence="6">The sequence shown here is derived from an EMBL/GenBank/DDBJ whole genome shotgun (WGS) entry which is preliminary data.</text>
</comment>
<evidence type="ECO:0000256" key="3">
    <source>
        <dbReference type="ARBA" id="ARBA00022723"/>
    </source>
</evidence>
<keyword evidence="3" id="KW-0479">Metal-binding</keyword>
<dbReference type="Gene3D" id="1.10.630.10">
    <property type="entry name" value="Cytochrome P450"/>
    <property type="match status" value="1"/>
</dbReference>
<proteinExistence type="inferred from homology"/>
<evidence type="ECO:0000313" key="7">
    <source>
        <dbReference type="Proteomes" id="UP000696573"/>
    </source>
</evidence>
<comment type="similarity">
    <text evidence="1">Belongs to the cytochrome P450 family.</text>
</comment>
<evidence type="ECO:0000256" key="4">
    <source>
        <dbReference type="ARBA" id="ARBA00023002"/>
    </source>
</evidence>
<dbReference type="InterPro" id="IPR036396">
    <property type="entry name" value="Cyt_P450_sf"/>
</dbReference>
<dbReference type="AlphaFoldDB" id="A0A9N9VSL9"/>
<keyword evidence="7" id="KW-1185">Reference proteome</keyword>
<accession>A0A9N9VSL9</accession>
<dbReference type="Pfam" id="PF00067">
    <property type="entry name" value="p450"/>
    <property type="match status" value="1"/>
</dbReference>
<dbReference type="PANTHER" id="PTHR24305">
    <property type="entry name" value="CYTOCHROME P450"/>
    <property type="match status" value="1"/>
</dbReference>
<dbReference type="GO" id="GO:0016705">
    <property type="term" value="F:oxidoreductase activity, acting on paired donors, with incorporation or reduction of molecular oxygen"/>
    <property type="evidence" value="ECO:0007669"/>
    <property type="project" value="InterPro"/>
</dbReference>
<reference evidence="6" key="1">
    <citation type="submission" date="2021-10" db="EMBL/GenBank/DDBJ databases">
        <authorList>
            <person name="Piombo E."/>
        </authorList>
    </citation>
    <scope>NUCLEOTIDE SEQUENCE</scope>
</reference>
<evidence type="ECO:0000256" key="1">
    <source>
        <dbReference type="ARBA" id="ARBA00010617"/>
    </source>
</evidence>
<dbReference type="GO" id="GO:0005506">
    <property type="term" value="F:iron ion binding"/>
    <property type="evidence" value="ECO:0007669"/>
    <property type="project" value="InterPro"/>
</dbReference>
<name>A0A9N9VSL9_9HYPO</name>
<dbReference type="EMBL" id="CABFNQ020000738">
    <property type="protein sequence ID" value="CAH0029170.1"/>
    <property type="molecule type" value="Genomic_DNA"/>
</dbReference>
<gene>
    <name evidence="6" type="ORF">CRHIZ90672A_00015734</name>
</gene>
<keyword evidence="4" id="KW-0560">Oxidoreductase</keyword>
<dbReference type="OrthoDB" id="1470350at2759"/>
<dbReference type="GO" id="GO:0004497">
    <property type="term" value="F:monooxygenase activity"/>
    <property type="evidence" value="ECO:0007669"/>
    <property type="project" value="InterPro"/>
</dbReference>
<sequence length="383" mass="43532">MIIKVKIALVGPLSEIPGPAIGRWTTLVLKYHTLSGRRMQYLDALFVKYVRVSPTEVGINDPEAVKVIQKVAGGFKKSAWYDKTGPGMLGMRDSQKHSRRRQLLAHPLSNSSLSAYEPLVRAKVDLALDQMEKEYRKLGYTDCYKWLNFMANDIIGDLTFGSSFKMLEQGKTSQYVEDLQAVMPTVHKRIELAPFFDLMFLLPIPRIKKFLETFQRINRYGEESLRRLQLSQQAGSLNTPFFFEKIMNPKDKKNALSDLEMQQEAVELMITGTETTSNTLTYLLWSVLKDPNIRIMLETEVATLPAAYENADLVKLPFLNAVVKEALRLYGAASGSHEREVPPGGWETCGHLIPDTATVFTQAFSLHRIPDIFINPYKYEKKT</sequence>
<protein>
    <recommendedName>
        <fullName evidence="8">Cytochrome P450</fullName>
    </recommendedName>
</protein>
<evidence type="ECO:0000313" key="6">
    <source>
        <dbReference type="EMBL" id="CAH0029170.1"/>
    </source>
</evidence>
<evidence type="ECO:0008006" key="8">
    <source>
        <dbReference type="Google" id="ProtNLM"/>
    </source>
</evidence>
<evidence type="ECO:0000256" key="2">
    <source>
        <dbReference type="ARBA" id="ARBA00022617"/>
    </source>
</evidence>
<dbReference type="PANTHER" id="PTHR24305:SF96">
    <property type="entry name" value="CYTOCHROME P450 MONOOXYGENASE STCB-RELATED"/>
    <property type="match status" value="1"/>
</dbReference>
<keyword evidence="2" id="KW-0349">Heme</keyword>
<evidence type="ECO:0000256" key="5">
    <source>
        <dbReference type="ARBA" id="ARBA00023004"/>
    </source>
</evidence>